<feature type="domain" description="Histidine-specific methyltransferase SAM-dependent" evidence="3">
    <location>
        <begin position="15"/>
        <end position="313"/>
    </location>
</feature>
<keyword evidence="2 4" id="KW-0808">Transferase</keyword>
<dbReference type="InterPro" id="IPR017804">
    <property type="entry name" value="MeTrfase_EgtD-like"/>
</dbReference>
<dbReference type="Proteomes" id="UP000472676">
    <property type="component" value="Unassembled WGS sequence"/>
</dbReference>
<protein>
    <submittedName>
        <fullName evidence="4">L-histidine N(Alpha)-methyltransferase</fullName>
        <ecNumber evidence="4">2.1.1.44</ecNumber>
    </submittedName>
</protein>
<dbReference type="EC" id="2.1.1.44" evidence="4"/>
<dbReference type="InterPro" id="IPR035094">
    <property type="entry name" value="EgtD"/>
</dbReference>
<dbReference type="InterPro" id="IPR051128">
    <property type="entry name" value="EgtD_Methyltrsf_superfamily"/>
</dbReference>
<dbReference type="InterPro" id="IPR019257">
    <property type="entry name" value="MeTrfase_dom"/>
</dbReference>
<dbReference type="Pfam" id="PF10017">
    <property type="entry name" value="Methyltransf_33"/>
    <property type="match status" value="1"/>
</dbReference>
<sequence length="319" mass="35188">MLDIVDERTRQLEAFREDAIAGLSRRHKTLPSRWLYDDEGSLLFERITALAEYYPTRTETAILREHADDMAAFCGADAAVLEYGAGAGIKTEILLDALQSPRVYVPIDIAGDFLEQTAARMRPRFPDIEMRPVVADFTADFDLPRGIPRAHRLAFFPGSTIGNLDVGETSAFLGQIRRHVGAQGAAIIGVDLRKDLPTLLAAYDDAEGVTAAFNLNLLARINRELDGDFALDGFHHEARWNAAESAVEMHLVSERAQRVSVSGCRIDFAAGETIHTESSRKYDVAGFALLAESAGWDLQRSWTDPEQRFAVLGLKPEAA</sequence>
<dbReference type="Gene3D" id="3.40.50.150">
    <property type="entry name" value="Vaccinia Virus protein VP39"/>
    <property type="match status" value="1"/>
</dbReference>
<dbReference type="NCBIfam" id="TIGR03438">
    <property type="entry name" value="egtD_ergothio"/>
    <property type="match status" value="1"/>
</dbReference>
<dbReference type="SUPFAM" id="SSF53335">
    <property type="entry name" value="S-adenosyl-L-methionine-dependent methyltransferases"/>
    <property type="match status" value="1"/>
</dbReference>
<dbReference type="RefSeq" id="WP_166259863.1">
    <property type="nucleotide sequence ID" value="NZ_JAAMOW010000009.1"/>
</dbReference>
<keyword evidence="5" id="KW-1185">Reference proteome</keyword>
<evidence type="ECO:0000313" key="4">
    <source>
        <dbReference type="EMBL" id="NGY06379.1"/>
    </source>
</evidence>
<evidence type="ECO:0000259" key="3">
    <source>
        <dbReference type="Pfam" id="PF10017"/>
    </source>
</evidence>
<dbReference type="AlphaFoldDB" id="A0A6M2BWM8"/>
<name>A0A6M2BWM8_9GAMM</name>
<evidence type="ECO:0000256" key="2">
    <source>
        <dbReference type="ARBA" id="ARBA00022679"/>
    </source>
</evidence>
<dbReference type="GO" id="GO:0052706">
    <property type="term" value="F:L-histidine N(alpha)-methyltransferase activity"/>
    <property type="evidence" value="ECO:0007669"/>
    <property type="project" value="UniProtKB-EC"/>
</dbReference>
<keyword evidence="1 4" id="KW-0489">Methyltransferase</keyword>
<proteinExistence type="predicted"/>
<reference evidence="4 5" key="1">
    <citation type="journal article" date="2014" name="Int. J. Syst. Evol. Microbiol.">
        <title>Solimonas terrae sp. nov., isolated from soil.</title>
        <authorList>
            <person name="Kim S.J."/>
            <person name="Moon J.Y."/>
            <person name="Weon H.Y."/>
            <person name="Ahn J.H."/>
            <person name="Chen W.M."/>
            <person name="Kwon S.W."/>
        </authorList>
    </citation>
    <scope>NUCLEOTIDE SEQUENCE [LARGE SCALE GENOMIC DNA]</scope>
    <source>
        <strain evidence="4 5">KIS83-12</strain>
    </source>
</reference>
<accession>A0A6M2BWM8</accession>
<comment type="caution">
    <text evidence="4">The sequence shown here is derived from an EMBL/GenBank/DDBJ whole genome shotgun (WGS) entry which is preliminary data.</text>
</comment>
<evidence type="ECO:0000313" key="5">
    <source>
        <dbReference type="Proteomes" id="UP000472676"/>
    </source>
</evidence>
<organism evidence="4 5">
    <name type="scientific">Solimonas terrae</name>
    <dbReference type="NCBI Taxonomy" id="1396819"/>
    <lineage>
        <taxon>Bacteria</taxon>
        <taxon>Pseudomonadati</taxon>
        <taxon>Pseudomonadota</taxon>
        <taxon>Gammaproteobacteria</taxon>
        <taxon>Nevskiales</taxon>
        <taxon>Nevskiaceae</taxon>
        <taxon>Solimonas</taxon>
    </lineage>
</organism>
<dbReference type="PANTHER" id="PTHR43397:SF1">
    <property type="entry name" value="ERGOTHIONEINE BIOSYNTHESIS PROTEIN 1"/>
    <property type="match status" value="1"/>
</dbReference>
<evidence type="ECO:0000256" key="1">
    <source>
        <dbReference type="ARBA" id="ARBA00022603"/>
    </source>
</evidence>
<dbReference type="EMBL" id="JAAMOW010000009">
    <property type="protein sequence ID" value="NGY06379.1"/>
    <property type="molecule type" value="Genomic_DNA"/>
</dbReference>
<gene>
    <name evidence="4" type="primary">egtD</name>
    <name evidence="4" type="ORF">G7Y85_16525</name>
</gene>
<dbReference type="PANTHER" id="PTHR43397">
    <property type="entry name" value="ERGOTHIONEINE BIOSYNTHESIS PROTEIN 1"/>
    <property type="match status" value="1"/>
</dbReference>
<dbReference type="InterPro" id="IPR029063">
    <property type="entry name" value="SAM-dependent_MTases_sf"/>
</dbReference>
<dbReference type="PIRSF" id="PIRSF018005">
    <property type="entry name" value="UCP018005"/>
    <property type="match status" value="1"/>
</dbReference>
<dbReference type="GO" id="GO:0032259">
    <property type="term" value="P:methylation"/>
    <property type="evidence" value="ECO:0007669"/>
    <property type="project" value="UniProtKB-KW"/>
</dbReference>